<dbReference type="OrthoDB" id="1121052at2"/>
<dbReference type="EMBL" id="SOHQ01000019">
    <property type="protein sequence ID" value="TFD80009.1"/>
    <property type="molecule type" value="Genomic_DNA"/>
</dbReference>
<evidence type="ECO:0000313" key="2">
    <source>
        <dbReference type="Proteomes" id="UP000298218"/>
    </source>
</evidence>
<dbReference type="AlphaFoldDB" id="A0A4Y8KS88"/>
<gene>
    <name evidence="1" type="ORF">E3T53_06305</name>
</gene>
<dbReference type="Gene3D" id="2.60.120.10">
    <property type="entry name" value="Jelly Rolls"/>
    <property type="match status" value="1"/>
</dbReference>
<sequence>METSVGPTTFIPDIIDGTVVEPGRIHHTKVLSSPGVRVVVLTFEAGHILQEHNAPKVLLMQALAGRLLVSANGAVHELTPGALLRLDANVPHSVEAFEESRLMLTLIG</sequence>
<proteinExistence type="predicted"/>
<evidence type="ECO:0008006" key="3">
    <source>
        <dbReference type="Google" id="ProtNLM"/>
    </source>
</evidence>
<dbReference type="Proteomes" id="UP000298218">
    <property type="component" value="Unassembled WGS sequence"/>
</dbReference>
<keyword evidence="2" id="KW-1185">Reference proteome</keyword>
<evidence type="ECO:0000313" key="1">
    <source>
        <dbReference type="EMBL" id="TFD80009.1"/>
    </source>
</evidence>
<organism evidence="1 2">
    <name type="scientific">Cryobacterium psychrophilum</name>
    <dbReference type="NCBI Taxonomy" id="41988"/>
    <lineage>
        <taxon>Bacteria</taxon>
        <taxon>Bacillati</taxon>
        <taxon>Actinomycetota</taxon>
        <taxon>Actinomycetes</taxon>
        <taxon>Micrococcales</taxon>
        <taxon>Microbacteriaceae</taxon>
        <taxon>Cryobacterium</taxon>
    </lineage>
</organism>
<accession>A0A4Y8KS88</accession>
<dbReference type="SUPFAM" id="SSF51182">
    <property type="entry name" value="RmlC-like cupins"/>
    <property type="match status" value="1"/>
</dbReference>
<dbReference type="InterPro" id="IPR014710">
    <property type="entry name" value="RmlC-like_jellyroll"/>
</dbReference>
<protein>
    <recommendedName>
        <fullName evidence="3">Cupin domain-containing protein</fullName>
    </recommendedName>
</protein>
<name>A0A4Y8KS88_9MICO</name>
<dbReference type="CDD" id="cd02230">
    <property type="entry name" value="cupin_HP0902-like"/>
    <property type="match status" value="1"/>
</dbReference>
<dbReference type="InterPro" id="IPR011051">
    <property type="entry name" value="RmlC_Cupin_sf"/>
</dbReference>
<dbReference type="RefSeq" id="WP_134172305.1">
    <property type="nucleotide sequence ID" value="NZ_SODI01000001.1"/>
</dbReference>
<comment type="caution">
    <text evidence="1">The sequence shown here is derived from an EMBL/GenBank/DDBJ whole genome shotgun (WGS) entry which is preliminary data.</text>
</comment>
<reference evidence="1 2" key="1">
    <citation type="submission" date="2019-03" db="EMBL/GenBank/DDBJ databases">
        <title>Genomics of glacier-inhabiting Cryobacterium strains.</title>
        <authorList>
            <person name="Liu Q."/>
            <person name="Xin Y.-H."/>
        </authorList>
    </citation>
    <scope>NUCLEOTIDE SEQUENCE [LARGE SCALE GENOMIC DNA]</scope>
    <source>
        <strain evidence="1 2">CGMCC 1.4292</strain>
    </source>
</reference>